<organism evidence="1 2">
    <name type="scientific">Pseudomonas syringae</name>
    <dbReference type="NCBI Taxonomy" id="317"/>
    <lineage>
        <taxon>Bacteria</taxon>
        <taxon>Pseudomonadati</taxon>
        <taxon>Pseudomonadota</taxon>
        <taxon>Gammaproteobacteria</taxon>
        <taxon>Pseudomonadales</taxon>
        <taxon>Pseudomonadaceae</taxon>
        <taxon>Pseudomonas</taxon>
    </lineage>
</organism>
<keyword evidence="2" id="KW-1185">Reference proteome</keyword>
<accession>A0A085VFB3</accession>
<protein>
    <recommendedName>
        <fullName evidence="3">Delta-60 repeat protein</fullName>
    </recommendedName>
</protein>
<name>A0A085VFB3_PSESX</name>
<proteinExistence type="predicted"/>
<dbReference type="Gene3D" id="2.80.10.50">
    <property type="match status" value="2"/>
</dbReference>
<evidence type="ECO:0008006" key="3">
    <source>
        <dbReference type="Google" id="ProtNLM"/>
    </source>
</evidence>
<dbReference type="InterPro" id="IPR013431">
    <property type="entry name" value="Delta_60_rpt"/>
</dbReference>
<gene>
    <name evidence="1" type="ORF">IV01_17460</name>
</gene>
<dbReference type="Pfam" id="PF17164">
    <property type="entry name" value="DUF5122"/>
    <property type="match status" value="3"/>
</dbReference>
<dbReference type="RefSeq" id="WP_032629996.1">
    <property type="nucleotide sequence ID" value="NZ_JPQU01000048.1"/>
</dbReference>
<evidence type="ECO:0000313" key="2">
    <source>
        <dbReference type="Proteomes" id="UP000028631"/>
    </source>
</evidence>
<reference evidence="1 2" key="1">
    <citation type="submission" date="2014-07" db="EMBL/GenBank/DDBJ databases">
        <title>Draft Genome Sequences of Environmental Pseudomonas syringae strains.</title>
        <authorList>
            <person name="Baltrus D.A."/>
            <person name="Berge O."/>
            <person name="Morris C."/>
        </authorList>
    </citation>
    <scope>NUCLEOTIDE SEQUENCE [LARGE SCALE GENOMIC DNA]</scope>
    <source>
        <strain evidence="1 2">GAW0119</strain>
    </source>
</reference>
<dbReference type="EMBL" id="JPQU01000048">
    <property type="protein sequence ID" value="KFE54126.1"/>
    <property type="molecule type" value="Genomic_DNA"/>
</dbReference>
<sequence>MTQTQRNELDPTFGVNGKLDVRPPGNFRNDLSNLALDATGRRLMIYGSYEREIPNLSIPGVGALIDDGAFDTRFGDTQDGLSTVPPVNLAASVSSIARLADGSFFVTGAAYSQLPLINYDQDGKFISIRDIAEGPQSSTPRLLGLDDKFLLATSNRSGGVVHRRHFDGEQDGSFGTAGIATFLTGNTYVSTLHMARSVNTTSFYLAGEVGNDGFILRMNDAGELDLDFADGGVYAVRMINARYTACRRVNELDNGKIVALINSSNIDNSAASYLICLTSTGQIDVTFNRGEPLRVPGEVGEDMTLQADGKILVAHRGVITANRLTRYFPDGGLDSEFGSDGSGSITFTDEQIGFVKSVMVQPDGKIVVGGTSGSVTTLLRLLA</sequence>
<dbReference type="OrthoDB" id="9805017at2"/>
<dbReference type="AlphaFoldDB" id="A0A085VFB3"/>
<comment type="caution">
    <text evidence="1">The sequence shown here is derived from an EMBL/GenBank/DDBJ whole genome shotgun (WGS) entry which is preliminary data.</text>
</comment>
<dbReference type="Proteomes" id="UP000028631">
    <property type="component" value="Unassembled WGS sequence"/>
</dbReference>
<dbReference type="PATRIC" id="fig|317.175.peg.3638"/>
<evidence type="ECO:0000313" key="1">
    <source>
        <dbReference type="EMBL" id="KFE54126.1"/>
    </source>
</evidence>